<keyword evidence="2" id="KW-0472">Membrane</keyword>
<gene>
    <name evidence="3" type="ORF">ACFP1K_03375</name>
</gene>
<feature type="transmembrane region" description="Helical" evidence="2">
    <location>
        <begin position="92"/>
        <end position="113"/>
    </location>
</feature>
<evidence type="ECO:0000256" key="2">
    <source>
        <dbReference type="SAM" id="Phobius"/>
    </source>
</evidence>
<feature type="region of interest" description="Disordered" evidence="1">
    <location>
        <begin position="625"/>
        <end position="652"/>
    </location>
</feature>
<keyword evidence="2" id="KW-0812">Transmembrane</keyword>
<proteinExistence type="predicted"/>
<protein>
    <submittedName>
        <fullName evidence="3">Uncharacterized protein</fullName>
    </submittedName>
</protein>
<keyword evidence="2" id="KW-1133">Transmembrane helix</keyword>
<dbReference type="RefSeq" id="WP_380746963.1">
    <property type="nucleotide sequence ID" value="NZ_JBHSRF010000003.1"/>
</dbReference>
<evidence type="ECO:0000256" key="1">
    <source>
        <dbReference type="SAM" id="MobiDB-lite"/>
    </source>
</evidence>
<accession>A0ABW1N9X3</accession>
<feature type="region of interest" description="Disordered" evidence="1">
    <location>
        <begin position="524"/>
        <end position="552"/>
    </location>
</feature>
<evidence type="ECO:0000313" key="4">
    <source>
        <dbReference type="Proteomes" id="UP001596137"/>
    </source>
</evidence>
<keyword evidence="4" id="KW-1185">Reference proteome</keyword>
<evidence type="ECO:0000313" key="3">
    <source>
        <dbReference type="EMBL" id="MFC6080185.1"/>
    </source>
</evidence>
<comment type="caution">
    <text evidence="3">The sequence shown here is derived from an EMBL/GenBank/DDBJ whole genome shotgun (WGS) entry which is preliminary data.</text>
</comment>
<sequence length="652" mass="72085">MAEGHPDRAQLQADRIYLGCEYALLHPDPGPPPKRPSPGEIPEEPDVVDPVWVRRERLQEDLLNRPLKTFGVLMALISVFILVLGFTEVLGWPFAVIGLVATGGVASICGYAVHQGKRALRSRIREQEALVERRRETREKKLHEAQEEHAGRYREWAARKEQYDKQLTWYAVSVPDEIDRIDVAGGTLPGWSALITTLGATRLYSGGHLTVLDLSEGAVAKDLIALARRGQDDPLVWVLPADLPRLDLGAALPPEAFADVLAHVVSVSEEHRTTRDLSFDNAILERVLEVLGENATINQVTAALRALAQVGDPRDDLRFGLLTATQLERIGTLFGRGVTDRVVIERAWALESQLRKLERLGSERVRLQPAQLRAKLRVISMDRQAGVFGNRVLGTYVATALTHILRRAPVPERPWDSTIIVAGADKLRGDVLDRLMDACETSQTGLVLTYRSLTPTVRERLGRGHAAVAFMRLGNAEDARVASEHMGTEHRLELAQLTETISPAVDGLNGSYTSTVSGSTALAVPGEEEEKGEDGLREGITESTEWGRSATKAMGEERVLHRSREFLVEPHQLQQLPTTSVIVTHATAEGRQVRLADANPAILTFPKTTLGEFAEVRRVMLKPAKPENVLDEDPFPPNLGPPPERLDWRRTH</sequence>
<reference evidence="4" key="1">
    <citation type="journal article" date="2019" name="Int. J. Syst. Evol. Microbiol.">
        <title>The Global Catalogue of Microorganisms (GCM) 10K type strain sequencing project: providing services to taxonomists for standard genome sequencing and annotation.</title>
        <authorList>
            <consortium name="The Broad Institute Genomics Platform"/>
            <consortium name="The Broad Institute Genome Sequencing Center for Infectious Disease"/>
            <person name="Wu L."/>
            <person name="Ma J."/>
        </authorList>
    </citation>
    <scope>NUCLEOTIDE SEQUENCE [LARGE SCALE GENOMIC DNA]</scope>
    <source>
        <strain evidence="4">JCM 30346</strain>
    </source>
</reference>
<organism evidence="3 4">
    <name type="scientific">Sphaerisporangium aureirubrum</name>
    <dbReference type="NCBI Taxonomy" id="1544736"/>
    <lineage>
        <taxon>Bacteria</taxon>
        <taxon>Bacillati</taxon>
        <taxon>Actinomycetota</taxon>
        <taxon>Actinomycetes</taxon>
        <taxon>Streptosporangiales</taxon>
        <taxon>Streptosporangiaceae</taxon>
        <taxon>Sphaerisporangium</taxon>
    </lineage>
</organism>
<feature type="transmembrane region" description="Helical" evidence="2">
    <location>
        <begin position="67"/>
        <end position="86"/>
    </location>
</feature>
<dbReference type="Proteomes" id="UP001596137">
    <property type="component" value="Unassembled WGS sequence"/>
</dbReference>
<dbReference type="EMBL" id="JBHSRF010000003">
    <property type="protein sequence ID" value="MFC6080185.1"/>
    <property type="molecule type" value="Genomic_DNA"/>
</dbReference>
<name>A0ABW1N9X3_9ACTN</name>